<feature type="transmembrane region" description="Helical" evidence="5">
    <location>
        <begin position="284"/>
        <end position="305"/>
    </location>
</feature>
<dbReference type="SUPFAM" id="SSF52540">
    <property type="entry name" value="P-loop containing nucleoside triphosphate hydrolases"/>
    <property type="match status" value="1"/>
</dbReference>
<dbReference type="PANTHER" id="PTHR42714:SF2">
    <property type="entry name" value="TRNA MODIFICATION GTPASE GTPBP3, MITOCHONDRIAL"/>
    <property type="match status" value="1"/>
</dbReference>
<dbReference type="GO" id="GO:0005829">
    <property type="term" value="C:cytosol"/>
    <property type="evidence" value="ECO:0007669"/>
    <property type="project" value="TreeGrafter"/>
</dbReference>
<dbReference type="InterPro" id="IPR006073">
    <property type="entry name" value="GTP-bd"/>
</dbReference>
<gene>
    <name evidence="7" type="ORF">SAMN02745136_04509</name>
</gene>
<dbReference type="GO" id="GO:0016020">
    <property type="term" value="C:membrane"/>
    <property type="evidence" value="ECO:0007669"/>
    <property type="project" value="UniProtKB-SubCell"/>
</dbReference>
<dbReference type="InterPro" id="IPR027417">
    <property type="entry name" value="P-loop_NTPase"/>
</dbReference>
<evidence type="ECO:0000256" key="4">
    <source>
        <dbReference type="ARBA" id="ARBA00023136"/>
    </source>
</evidence>
<dbReference type="Proteomes" id="UP000184386">
    <property type="component" value="Unassembled WGS sequence"/>
</dbReference>
<evidence type="ECO:0000259" key="6">
    <source>
        <dbReference type="Pfam" id="PF01926"/>
    </source>
</evidence>
<dbReference type="GO" id="GO:0005525">
    <property type="term" value="F:GTP binding"/>
    <property type="evidence" value="ECO:0007669"/>
    <property type="project" value="InterPro"/>
</dbReference>
<feature type="domain" description="G" evidence="6">
    <location>
        <begin position="28"/>
        <end position="154"/>
    </location>
</feature>
<dbReference type="STRING" id="1121322.SAMN02745136_04509"/>
<dbReference type="PANTHER" id="PTHR42714">
    <property type="entry name" value="TRNA MODIFICATION GTPASE GTPBP3"/>
    <property type="match status" value="1"/>
</dbReference>
<evidence type="ECO:0000256" key="3">
    <source>
        <dbReference type="ARBA" id="ARBA00022989"/>
    </source>
</evidence>
<dbReference type="OrthoDB" id="9255830at2"/>
<name>A0A1M6Z8U4_9FIRM</name>
<dbReference type="GO" id="GO:0002098">
    <property type="term" value="P:tRNA wobble uridine modification"/>
    <property type="evidence" value="ECO:0007669"/>
    <property type="project" value="TreeGrafter"/>
</dbReference>
<dbReference type="RefSeq" id="WP_073279287.1">
    <property type="nucleotide sequence ID" value="NZ_FRAC01000028.1"/>
</dbReference>
<organism evidence="7 8">
    <name type="scientific">Anaerocolumna jejuensis DSM 15929</name>
    <dbReference type="NCBI Taxonomy" id="1121322"/>
    <lineage>
        <taxon>Bacteria</taxon>
        <taxon>Bacillati</taxon>
        <taxon>Bacillota</taxon>
        <taxon>Clostridia</taxon>
        <taxon>Lachnospirales</taxon>
        <taxon>Lachnospiraceae</taxon>
        <taxon>Anaerocolumna</taxon>
    </lineage>
</organism>
<evidence type="ECO:0000256" key="5">
    <source>
        <dbReference type="SAM" id="Phobius"/>
    </source>
</evidence>
<sequence length="377" mass="41417">MELNISDIASQCINEINKKIKNLKNLNIIVAGKTGVGKSTLINYIFREQLAETGIGKPVTQHIQMITKKDVPLTIYDTKGLELGRDTQKEIKSEIMDKIKECLYTKDENKCIHCIWYCVNTASDRIEEDEIEWIRELSEENRETQVPIILVLTKSFSRSKAREFKDYIDSLNLNVCAIVPVLALEYKIDDDYVIKPYGGEELIEIMGELLGDELIPTLQNVQKAAIKQKVKYARGVVATTVTASFAEGFAPVPFADAALLVPTQVAMIASITVAFGLKVDKGIITSFISSILGTAGATIAGRTIASGLFKLLPGVGTLVGGAISGGTAAVITTALGEAYIRLMEKMCLGEIRTQDIKSDEAMSEMKKIFKAELKRNK</sequence>
<keyword evidence="4 5" id="KW-0472">Membrane</keyword>
<dbReference type="EMBL" id="FRAC01000028">
    <property type="protein sequence ID" value="SHL26906.1"/>
    <property type="molecule type" value="Genomic_DNA"/>
</dbReference>
<feature type="transmembrane region" description="Helical" evidence="5">
    <location>
        <begin position="257"/>
        <end position="277"/>
    </location>
</feature>
<evidence type="ECO:0000256" key="1">
    <source>
        <dbReference type="ARBA" id="ARBA00004141"/>
    </source>
</evidence>
<dbReference type="Pfam" id="PF01926">
    <property type="entry name" value="MMR_HSR1"/>
    <property type="match status" value="1"/>
</dbReference>
<accession>A0A1M6Z8U4</accession>
<evidence type="ECO:0000313" key="7">
    <source>
        <dbReference type="EMBL" id="SHL26906.1"/>
    </source>
</evidence>
<keyword evidence="2 5" id="KW-0812">Transmembrane</keyword>
<comment type="subcellular location">
    <subcellularLocation>
        <location evidence="1">Membrane</location>
        <topology evidence="1">Multi-pass membrane protein</topology>
    </subcellularLocation>
</comment>
<keyword evidence="3 5" id="KW-1133">Transmembrane helix</keyword>
<reference evidence="7 8" key="1">
    <citation type="submission" date="2016-11" db="EMBL/GenBank/DDBJ databases">
        <authorList>
            <person name="Jaros S."/>
            <person name="Januszkiewicz K."/>
            <person name="Wedrychowicz H."/>
        </authorList>
    </citation>
    <scope>NUCLEOTIDE SEQUENCE [LARGE SCALE GENOMIC DNA]</scope>
    <source>
        <strain evidence="7 8">DSM 15929</strain>
    </source>
</reference>
<proteinExistence type="predicted"/>
<dbReference type="AlphaFoldDB" id="A0A1M6Z8U4"/>
<feature type="transmembrane region" description="Helical" evidence="5">
    <location>
        <begin position="311"/>
        <end position="336"/>
    </location>
</feature>
<dbReference type="Gene3D" id="3.40.50.300">
    <property type="entry name" value="P-loop containing nucleotide triphosphate hydrolases"/>
    <property type="match status" value="1"/>
</dbReference>
<dbReference type="InterPro" id="IPR021147">
    <property type="entry name" value="DUF697"/>
</dbReference>
<evidence type="ECO:0000256" key="2">
    <source>
        <dbReference type="ARBA" id="ARBA00022692"/>
    </source>
</evidence>
<dbReference type="GO" id="GO:0030488">
    <property type="term" value="P:tRNA methylation"/>
    <property type="evidence" value="ECO:0007669"/>
    <property type="project" value="TreeGrafter"/>
</dbReference>
<evidence type="ECO:0000313" key="8">
    <source>
        <dbReference type="Proteomes" id="UP000184386"/>
    </source>
</evidence>
<protein>
    <submittedName>
        <fullName evidence="7">Small GTP-binding protein domain-containing protein</fullName>
    </submittedName>
</protein>
<dbReference type="Pfam" id="PF05128">
    <property type="entry name" value="DUF697"/>
    <property type="match status" value="1"/>
</dbReference>
<keyword evidence="8" id="KW-1185">Reference proteome</keyword>